<proteinExistence type="predicted"/>
<dbReference type="InterPro" id="IPR036661">
    <property type="entry name" value="Luciferase-like_sf"/>
</dbReference>
<dbReference type="RefSeq" id="WP_375734627.1">
    <property type="nucleotide sequence ID" value="NZ_JBCGDC010000038.1"/>
</dbReference>
<organism evidence="3 4">
    <name type="scientific">Polymorphospora lycopeni</name>
    <dbReference type="NCBI Taxonomy" id="3140240"/>
    <lineage>
        <taxon>Bacteria</taxon>
        <taxon>Bacillati</taxon>
        <taxon>Actinomycetota</taxon>
        <taxon>Actinomycetes</taxon>
        <taxon>Micromonosporales</taxon>
        <taxon>Micromonosporaceae</taxon>
        <taxon>Polymorphospora</taxon>
    </lineage>
</organism>
<dbReference type="SUPFAM" id="SSF51679">
    <property type="entry name" value="Bacterial luciferase-like"/>
    <property type="match status" value="1"/>
</dbReference>
<evidence type="ECO:0000259" key="2">
    <source>
        <dbReference type="Pfam" id="PF00296"/>
    </source>
</evidence>
<evidence type="ECO:0000256" key="1">
    <source>
        <dbReference type="ARBA" id="ARBA00023002"/>
    </source>
</evidence>
<gene>
    <name evidence="3" type="ORF">AAFH96_15390</name>
</gene>
<dbReference type="InterPro" id="IPR050564">
    <property type="entry name" value="F420-G6PD/mer"/>
</dbReference>
<dbReference type="CDD" id="cd01097">
    <property type="entry name" value="Tetrahydromethanopterin_reductase"/>
    <property type="match status" value="1"/>
</dbReference>
<keyword evidence="4" id="KW-1185">Reference proteome</keyword>
<protein>
    <submittedName>
        <fullName evidence="3">LLM class flavin-dependent oxidoreductase</fullName>
    </submittedName>
</protein>
<sequence>MGRMPIGVMYRCENAPENLPAYARLVERAGYDELWVVEDCFFTGAVSAAAVALACTERLRVGIGILPAAFRNPALAAMELANLCRLFPGRVLPGFGHGVGGWLEQVGAAHPSPLAVLGETVQAVRALLAGETVTVDGRYARLTDVALEFPPAQVPPLSLGVRAERSMRLSGRVADGTILAEGASPAYIGWAREMIDKGRREAGRSDDHRLTVYVDFEFDPDRRTARREIAIRLAGGRLQPGDAELADELAALTAATSDVDGLAAALPEAWVDRFAMAGTAEQCLAAYDRIGAAGADAIVLRPPTDPQLAVAQITLAADELLPTLRTRS</sequence>
<dbReference type="Pfam" id="PF00296">
    <property type="entry name" value="Bac_luciferase"/>
    <property type="match status" value="1"/>
</dbReference>
<dbReference type="PANTHER" id="PTHR43244:SF1">
    <property type="entry name" value="5,10-METHYLENETETRAHYDROMETHANOPTERIN REDUCTASE"/>
    <property type="match status" value="1"/>
</dbReference>
<name>A0ABV5CR65_9ACTN</name>
<reference evidence="3 4" key="1">
    <citation type="submission" date="2024-04" db="EMBL/GenBank/DDBJ databases">
        <title>Polymorphospora sp. isolated from Baiyangdian Lake in Xiong'an New Area.</title>
        <authorList>
            <person name="Zhang X."/>
            <person name="Liu J."/>
        </authorList>
    </citation>
    <scope>NUCLEOTIDE SEQUENCE [LARGE SCALE GENOMIC DNA]</scope>
    <source>
        <strain evidence="3 4">2-325</strain>
    </source>
</reference>
<keyword evidence="1" id="KW-0560">Oxidoreductase</keyword>
<dbReference type="PANTHER" id="PTHR43244">
    <property type="match status" value="1"/>
</dbReference>
<comment type="caution">
    <text evidence="3">The sequence shown here is derived from an EMBL/GenBank/DDBJ whole genome shotgun (WGS) entry which is preliminary data.</text>
</comment>
<dbReference type="InterPro" id="IPR011251">
    <property type="entry name" value="Luciferase-like_dom"/>
</dbReference>
<accession>A0ABV5CR65</accession>
<evidence type="ECO:0000313" key="4">
    <source>
        <dbReference type="Proteomes" id="UP001582793"/>
    </source>
</evidence>
<dbReference type="Gene3D" id="3.20.20.30">
    <property type="entry name" value="Luciferase-like domain"/>
    <property type="match status" value="1"/>
</dbReference>
<feature type="domain" description="Luciferase-like" evidence="2">
    <location>
        <begin position="15"/>
        <end position="296"/>
    </location>
</feature>
<dbReference type="EMBL" id="JBCGDC010000038">
    <property type="protein sequence ID" value="MFB6394483.1"/>
    <property type="molecule type" value="Genomic_DNA"/>
</dbReference>
<evidence type="ECO:0000313" key="3">
    <source>
        <dbReference type="EMBL" id="MFB6394483.1"/>
    </source>
</evidence>
<dbReference type="Proteomes" id="UP001582793">
    <property type="component" value="Unassembled WGS sequence"/>
</dbReference>